<dbReference type="SUPFAM" id="SSF58104">
    <property type="entry name" value="Methyl-accepting chemotaxis protein (MCP) signaling domain"/>
    <property type="match status" value="1"/>
</dbReference>
<name>A0A380AIC0_9GAMM</name>
<protein>
    <submittedName>
        <fullName evidence="1">Methyl-accepting chemotaxis protein (MCP) signaling domain</fullName>
    </submittedName>
</protein>
<dbReference type="Proteomes" id="UP000255061">
    <property type="component" value="Unassembled WGS sequence"/>
</dbReference>
<dbReference type="EMBL" id="UGYV01000001">
    <property type="protein sequence ID" value="SUI81610.1"/>
    <property type="molecule type" value="Genomic_DNA"/>
</dbReference>
<reference evidence="1 2" key="1">
    <citation type="submission" date="2018-06" db="EMBL/GenBank/DDBJ databases">
        <authorList>
            <consortium name="Pathogen Informatics"/>
            <person name="Doyle S."/>
        </authorList>
    </citation>
    <scope>NUCLEOTIDE SEQUENCE [LARGE SCALE GENOMIC DNA]</scope>
    <source>
        <strain evidence="1 2">NCTC10736</strain>
    </source>
</reference>
<dbReference type="Gene3D" id="1.10.287.950">
    <property type="entry name" value="Methyl-accepting chemotaxis protein"/>
    <property type="match status" value="1"/>
</dbReference>
<dbReference type="AlphaFoldDB" id="A0A380AIC0"/>
<accession>A0A380AIC0</accession>
<gene>
    <name evidence="1" type="ORF">NCTC10736_02414</name>
</gene>
<evidence type="ECO:0000313" key="2">
    <source>
        <dbReference type="Proteomes" id="UP000255061"/>
    </source>
</evidence>
<proteinExistence type="predicted"/>
<evidence type="ECO:0000313" key="1">
    <source>
        <dbReference type="EMBL" id="SUI81610.1"/>
    </source>
</evidence>
<sequence length="138" mass="15273">MASSQKQGEESTEHRASCECGDIIKRINTDVRNIMDMSTQIAAAIEEQSMVAAEVNKNVVVIRDIAEESSHAAANANASDDLNALAEFLFRAVSNFKISCSKRRVPKAAHTKIGFPKKMMRINNSNKNALIRVRFYVS</sequence>
<organism evidence="1 2">
    <name type="scientific">Shewanella morhuae</name>
    <dbReference type="NCBI Taxonomy" id="365591"/>
    <lineage>
        <taxon>Bacteria</taxon>
        <taxon>Pseudomonadati</taxon>
        <taxon>Pseudomonadota</taxon>
        <taxon>Gammaproteobacteria</taxon>
        <taxon>Alteromonadales</taxon>
        <taxon>Shewanellaceae</taxon>
        <taxon>Shewanella</taxon>
    </lineage>
</organism>